<dbReference type="PROSITE" id="PS00107">
    <property type="entry name" value="PROTEIN_KINASE_ATP"/>
    <property type="match status" value="1"/>
</dbReference>
<feature type="transmembrane region" description="Helical" evidence="19">
    <location>
        <begin position="6"/>
        <end position="29"/>
    </location>
</feature>
<dbReference type="InterPro" id="IPR011009">
    <property type="entry name" value="Kinase-like_dom_sf"/>
</dbReference>
<dbReference type="SMART" id="SM00369">
    <property type="entry name" value="LRR_TYP"/>
    <property type="match status" value="8"/>
</dbReference>
<evidence type="ECO:0000313" key="22">
    <source>
        <dbReference type="RefSeq" id="XP_021830543.1"/>
    </source>
</evidence>
<dbReference type="FunFam" id="3.80.10.10:FF:000095">
    <property type="entry name" value="LRR receptor-like serine/threonine-protein kinase GSO1"/>
    <property type="match status" value="1"/>
</dbReference>
<protein>
    <submittedName>
        <fullName evidence="22">LRR receptor-like serine/threonine-protein kinase EFR</fullName>
    </submittedName>
</protein>
<dbReference type="InterPro" id="IPR017441">
    <property type="entry name" value="Protein_kinase_ATP_BS"/>
</dbReference>
<dbReference type="Pfam" id="PF08263">
    <property type="entry name" value="LRRNT_2"/>
    <property type="match status" value="1"/>
</dbReference>
<evidence type="ECO:0000313" key="21">
    <source>
        <dbReference type="Proteomes" id="UP000515124"/>
    </source>
</evidence>
<comment type="similarity">
    <text evidence="3">Belongs to the RLP family.</text>
</comment>
<dbReference type="AlphaFoldDB" id="A0A6P5TS84"/>
<proteinExistence type="inferred from homology"/>
<name>A0A6P5TS84_PRUAV</name>
<keyword evidence="21" id="KW-1185">Reference proteome</keyword>
<dbReference type="KEGG" id="pavi:110770654"/>
<keyword evidence="6" id="KW-0433">Leucine-rich repeat</keyword>
<feature type="binding site" evidence="18">
    <location>
        <position position="735"/>
    </location>
    <ligand>
        <name>ATP</name>
        <dbReference type="ChEBI" id="CHEBI:30616"/>
    </ligand>
</feature>
<evidence type="ECO:0000256" key="15">
    <source>
        <dbReference type="ARBA" id="ARBA00023136"/>
    </source>
</evidence>
<evidence type="ECO:0000256" key="7">
    <source>
        <dbReference type="ARBA" id="ARBA00022679"/>
    </source>
</evidence>
<dbReference type="Pfam" id="PF07714">
    <property type="entry name" value="PK_Tyr_Ser-Thr"/>
    <property type="match status" value="1"/>
</dbReference>
<keyword evidence="16" id="KW-0675">Receptor</keyword>
<dbReference type="PRINTS" id="PR00019">
    <property type="entry name" value="LEURICHRPT"/>
</dbReference>
<evidence type="ECO:0000256" key="14">
    <source>
        <dbReference type="ARBA" id="ARBA00022989"/>
    </source>
</evidence>
<dbReference type="Pfam" id="PF00560">
    <property type="entry name" value="LRR_1"/>
    <property type="match status" value="6"/>
</dbReference>
<keyword evidence="12" id="KW-0418">Kinase</keyword>
<evidence type="ECO:0000256" key="19">
    <source>
        <dbReference type="SAM" id="Phobius"/>
    </source>
</evidence>
<dbReference type="SMART" id="SM00365">
    <property type="entry name" value="LRR_SD22"/>
    <property type="match status" value="4"/>
</dbReference>
<dbReference type="InterPro" id="IPR013210">
    <property type="entry name" value="LRR_N_plant-typ"/>
</dbReference>
<dbReference type="FunFam" id="3.80.10.10:FF:000317">
    <property type="entry name" value="Inactive leucine-rich repeat receptor-like protein kinase"/>
    <property type="match status" value="1"/>
</dbReference>
<dbReference type="SUPFAM" id="SSF52058">
    <property type="entry name" value="L domain-like"/>
    <property type="match status" value="2"/>
</dbReference>
<dbReference type="InterPro" id="IPR001611">
    <property type="entry name" value="Leu-rich_rpt"/>
</dbReference>
<keyword evidence="11 18" id="KW-0547">Nucleotide-binding</keyword>
<dbReference type="InterPro" id="IPR032675">
    <property type="entry name" value="LRR_dom_sf"/>
</dbReference>
<keyword evidence="17" id="KW-0325">Glycoprotein</keyword>
<evidence type="ECO:0000256" key="13">
    <source>
        <dbReference type="ARBA" id="ARBA00022840"/>
    </source>
</evidence>
<comment type="similarity">
    <text evidence="2">Belongs to the protein kinase superfamily. Ser/Thr protein kinase family.</text>
</comment>
<keyword evidence="5" id="KW-0723">Serine/threonine-protein kinase</keyword>
<keyword evidence="13 18" id="KW-0067">ATP-binding</keyword>
<dbReference type="GeneID" id="110770654"/>
<feature type="domain" description="Protein kinase" evidence="20">
    <location>
        <begin position="706"/>
        <end position="838"/>
    </location>
</feature>
<dbReference type="PROSITE" id="PS50011">
    <property type="entry name" value="PROTEIN_KINASE_DOM"/>
    <property type="match status" value="1"/>
</dbReference>
<evidence type="ECO:0000256" key="11">
    <source>
        <dbReference type="ARBA" id="ARBA00022741"/>
    </source>
</evidence>
<dbReference type="RefSeq" id="XP_021830543.1">
    <property type="nucleotide sequence ID" value="XM_021974851.1"/>
</dbReference>
<dbReference type="Gene3D" id="3.80.10.10">
    <property type="entry name" value="Ribonuclease Inhibitor"/>
    <property type="match status" value="2"/>
</dbReference>
<dbReference type="GO" id="GO:0005886">
    <property type="term" value="C:plasma membrane"/>
    <property type="evidence" value="ECO:0007669"/>
    <property type="project" value="UniProtKB-SubCell"/>
</dbReference>
<dbReference type="InterPro" id="IPR003591">
    <property type="entry name" value="Leu-rich_rpt_typical-subtyp"/>
</dbReference>
<evidence type="ECO:0000256" key="17">
    <source>
        <dbReference type="ARBA" id="ARBA00023180"/>
    </source>
</evidence>
<evidence type="ECO:0000256" key="5">
    <source>
        <dbReference type="ARBA" id="ARBA00022527"/>
    </source>
</evidence>
<dbReference type="InterPro" id="IPR000719">
    <property type="entry name" value="Prot_kinase_dom"/>
</dbReference>
<keyword evidence="14 19" id="KW-1133">Transmembrane helix</keyword>
<evidence type="ECO:0000259" key="20">
    <source>
        <dbReference type="PROSITE" id="PS50011"/>
    </source>
</evidence>
<dbReference type="PANTHER" id="PTHR48052:SF8">
    <property type="entry name" value="LRR RECEPTOR-LIKE SERINE_THREONINE-PROTEIN KINASE FLS2"/>
    <property type="match status" value="1"/>
</dbReference>
<evidence type="ECO:0000256" key="1">
    <source>
        <dbReference type="ARBA" id="ARBA00004251"/>
    </source>
</evidence>
<sequence>MGFNKLISVLFFSYNFCIHVLILHSCLALRRSENETDKLALLEIKSRITDDPFGVLTSWNETNHFCQWHGVTCGRRHQRVTSLYLNSSKLAGSISPYVGNLSFLRVIHFYNNSFRHEIPPEISRLRRLKDLVLANNSLGGEIPTNLSACSQLLRISCGFNLLVGSIPEELGTLSKLRVLSFYKNSLTGSIPYSFSNLSSLVTLELSINNLTGSIPDIFGQLTKFKYFVADGNRLSGIIPSSFFNLSSILQLAIANNNIQGTLPLNLGNTLPNLIYFGIDNNKFSGPIPASVSNASNLYHLGLLANQLHGEVPSLKKLHLLERLVLTNNHLGSGEIGDLGFLCDLANATRLQVLNINMNSFGGVFPHCIANLSSSLRQFIVAANKIKGSIPNGIGNLVNLQSLSFYMNQFSGQIPPDVGKLQKLYELDFSFNSFSGNIPSTFGNLSQLFKLLFVRNSIQGHIPTTLSECHSLVALILRENNFTGTIPQGVFGLSSLSELDLSQNQLTGLLPKEVGSLLNLEYLDVSQNMLFGEIPASLGSCIKTEHLNMQANFFQGTIPSSLRSLRGIEDLNLSRNNFSGRIPEFLGDFKFLESLDLSYNNFEGMVPIKGVFRNVTATSVKGNSKLCGGIPEFRLPNCKLQHANKRRLSLSMKLVISLVCGILGVTFALTFLYLRSSRREKKEHTSSDSDQFLKVSYQSLLKASEGFSPANLIGKGSFGSVYKGVIENSETTIAIKVLSACSGYDHRGDDFKALIYAFMVNGSLEEWLHPTHNTGDTNEKPRSLTFSQRLNIAIDVAMALDYLHHHCQTPIVHCDLKPSNVLLNDDMVGHVGRPVLSGP</sequence>
<evidence type="ECO:0000256" key="12">
    <source>
        <dbReference type="ARBA" id="ARBA00022777"/>
    </source>
</evidence>
<dbReference type="InterPro" id="IPR008271">
    <property type="entry name" value="Ser/Thr_kinase_AS"/>
</dbReference>
<evidence type="ECO:0000256" key="18">
    <source>
        <dbReference type="PROSITE-ProRule" id="PRU10141"/>
    </source>
</evidence>
<evidence type="ECO:0000256" key="3">
    <source>
        <dbReference type="ARBA" id="ARBA00009592"/>
    </source>
</evidence>
<dbReference type="Gene3D" id="1.10.510.10">
    <property type="entry name" value="Transferase(Phosphotransferase) domain 1"/>
    <property type="match status" value="1"/>
</dbReference>
<keyword evidence="9" id="KW-0732">Signal</keyword>
<organism evidence="21 22">
    <name type="scientific">Prunus avium</name>
    <name type="common">Cherry</name>
    <name type="synonym">Cerasus avium</name>
    <dbReference type="NCBI Taxonomy" id="42229"/>
    <lineage>
        <taxon>Eukaryota</taxon>
        <taxon>Viridiplantae</taxon>
        <taxon>Streptophyta</taxon>
        <taxon>Embryophyta</taxon>
        <taxon>Tracheophyta</taxon>
        <taxon>Spermatophyta</taxon>
        <taxon>Magnoliopsida</taxon>
        <taxon>eudicotyledons</taxon>
        <taxon>Gunneridae</taxon>
        <taxon>Pentapetalae</taxon>
        <taxon>rosids</taxon>
        <taxon>fabids</taxon>
        <taxon>Rosales</taxon>
        <taxon>Rosaceae</taxon>
        <taxon>Amygdaloideae</taxon>
        <taxon>Amygdaleae</taxon>
        <taxon>Prunus</taxon>
    </lineage>
</organism>
<accession>A0A6P5TS84</accession>
<dbReference type="PROSITE" id="PS00108">
    <property type="entry name" value="PROTEIN_KINASE_ST"/>
    <property type="match status" value="1"/>
</dbReference>
<dbReference type="GO" id="GO:0005524">
    <property type="term" value="F:ATP binding"/>
    <property type="evidence" value="ECO:0007669"/>
    <property type="project" value="UniProtKB-UniRule"/>
</dbReference>
<keyword evidence="10" id="KW-0677">Repeat</keyword>
<comment type="subcellular location">
    <subcellularLocation>
        <location evidence="1">Cell membrane</location>
        <topology evidence="1">Single-pass type I membrane protein</topology>
    </subcellularLocation>
</comment>
<feature type="transmembrane region" description="Helical" evidence="19">
    <location>
        <begin position="653"/>
        <end position="673"/>
    </location>
</feature>
<keyword evidence="8 19" id="KW-0812">Transmembrane</keyword>
<keyword evidence="4" id="KW-1003">Cell membrane</keyword>
<keyword evidence="7" id="KW-0808">Transferase</keyword>
<evidence type="ECO:0000256" key="16">
    <source>
        <dbReference type="ARBA" id="ARBA00023170"/>
    </source>
</evidence>
<dbReference type="Proteomes" id="UP000515124">
    <property type="component" value="Unplaced"/>
</dbReference>
<keyword evidence="15 19" id="KW-0472">Membrane</keyword>
<reference evidence="22" key="1">
    <citation type="submission" date="2025-08" db="UniProtKB">
        <authorList>
            <consortium name="RefSeq"/>
        </authorList>
    </citation>
    <scope>IDENTIFICATION</scope>
</reference>
<evidence type="ECO:0000256" key="2">
    <source>
        <dbReference type="ARBA" id="ARBA00008684"/>
    </source>
</evidence>
<evidence type="ECO:0000256" key="8">
    <source>
        <dbReference type="ARBA" id="ARBA00022692"/>
    </source>
</evidence>
<evidence type="ECO:0000256" key="6">
    <source>
        <dbReference type="ARBA" id="ARBA00022614"/>
    </source>
</evidence>
<dbReference type="Pfam" id="PF13855">
    <property type="entry name" value="LRR_8"/>
    <property type="match status" value="1"/>
</dbReference>
<gene>
    <name evidence="22" type="primary">LOC110770654</name>
</gene>
<dbReference type="InterPro" id="IPR001245">
    <property type="entry name" value="Ser-Thr/Tyr_kinase_cat_dom"/>
</dbReference>
<dbReference type="Gene3D" id="3.30.200.20">
    <property type="entry name" value="Phosphorylase Kinase, domain 1"/>
    <property type="match status" value="1"/>
</dbReference>
<evidence type="ECO:0000256" key="4">
    <source>
        <dbReference type="ARBA" id="ARBA00022475"/>
    </source>
</evidence>
<dbReference type="GO" id="GO:0004674">
    <property type="term" value="F:protein serine/threonine kinase activity"/>
    <property type="evidence" value="ECO:0007669"/>
    <property type="project" value="UniProtKB-KW"/>
</dbReference>
<dbReference type="PANTHER" id="PTHR48052">
    <property type="entry name" value="UNNAMED PRODUCT"/>
    <property type="match status" value="1"/>
</dbReference>
<evidence type="ECO:0000256" key="9">
    <source>
        <dbReference type="ARBA" id="ARBA00022729"/>
    </source>
</evidence>
<dbReference type="SUPFAM" id="SSF56112">
    <property type="entry name" value="Protein kinase-like (PK-like)"/>
    <property type="match status" value="1"/>
</dbReference>
<evidence type="ECO:0000256" key="10">
    <source>
        <dbReference type="ARBA" id="ARBA00022737"/>
    </source>
</evidence>